<dbReference type="InterPro" id="IPR036291">
    <property type="entry name" value="NAD(P)-bd_dom_sf"/>
</dbReference>
<organism evidence="5 6">
    <name type="scientific">Spongiibacter nanhainus</name>
    <dbReference type="NCBI Taxonomy" id="2794344"/>
    <lineage>
        <taxon>Bacteria</taxon>
        <taxon>Pseudomonadati</taxon>
        <taxon>Pseudomonadota</taxon>
        <taxon>Gammaproteobacteria</taxon>
        <taxon>Cellvibrionales</taxon>
        <taxon>Spongiibacteraceae</taxon>
        <taxon>Spongiibacter</taxon>
    </lineage>
</organism>
<evidence type="ECO:0000313" key="6">
    <source>
        <dbReference type="Proteomes" id="UP000596063"/>
    </source>
</evidence>
<dbReference type="GO" id="GO:0016491">
    <property type="term" value="F:oxidoreductase activity"/>
    <property type="evidence" value="ECO:0007669"/>
    <property type="project" value="UniProtKB-KW"/>
</dbReference>
<dbReference type="AlphaFoldDB" id="A0A7T4QZN7"/>
<dbReference type="Proteomes" id="UP000596063">
    <property type="component" value="Chromosome"/>
</dbReference>
<evidence type="ECO:0000256" key="1">
    <source>
        <dbReference type="ARBA" id="ARBA00006484"/>
    </source>
</evidence>
<dbReference type="CDD" id="cd05233">
    <property type="entry name" value="SDR_c"/>
    <property type="match status" value="1"/>
</dbReference>
<protein>
    <submittedName>
        <fullName evidence="5">SDR family oxidoreductase</fullName>
    </submittedName>
</protein>
<dbReference type="Gene3D" id="3.40.50.720">
    <property type="entry name" value="NAD(P)-binding Rossmann-like Domain"/>
    <property type="match status" value="1"/>
</dbReference>
<proteinExistence type="inferred from homology"/>
<dbReference type="EMBL" id="CP066167">
    <property type="protein sequence ID" value="QQD17769.1"/>
    <property type="molecule type" value="Genomic_DNA"/>
</dbReference>
<reference evidence="5 6" key="1">
    <citation type="submission" date="2020-12" db="EMBL/GenBank/DDBJ databases">
        <authorList>
            <person name="Shan Y."/>
        </authorList>
    </citation>
    <scope>NUCLEOTIDE SEQUENCE [LARGE SCALE GENOMIC DNA]</scope>
    <source>
        <strain evidence="6">csc3.9</strain>
    </source>
</reference>
<sequence>MSAFRTDITERVYAITGASSGYGLAMAEAIVAAGARVGIIARGEDKLTAVAETLGQANCVAVAADVTNSADAARAIQAIHSHFGRLDGLVNNAGMARPGFANNYSDEEIDQQLSLNIAAAMYCTRAAIPLLQGGDNPRIVNISSASAEHIDEMQGLSLYAATKAGLERLSRDTRRECQEWDIGVTILRPGAAMTEFAAGWDMARLKEAVDAWNKRLGGWMDTGMEPGHVADALVYCLGVPAGVSIDLLEIRPNRLSEKFQF</sequence>
<dbReference type="Pfam" id="PF00106">
    <property type="entry name" value="adh_short"/>
    <property type="match status" value="1"/>
</dbReference>
<dbReference type="PANTHER" id="PTHR43391">
    <property type="entry name" value="RETINOL DEHYDROGENASE-RELATED"/>
    <property type="match status" value="1"/>
</dbReference>
<dbReference type="InterPro" id="IPR020904">
    <property type="entry name" value="Sc_DH/Rdtase_CS"/>
</dbReference>
<keyword evidence="3" id="KW-0560">Oxidoreductase</keyword>
<evidence type="ECO:0000313" key="5">
    <source>
        <dbReference type="EMBL" id="QQD17769.1"/>
    </source>
</evidence>
<dbReference type="InterPro" id="IPR002347">
    <property type="entry name" value="SDR_fam"/>
</dbReference>
<comment type="similarity">
    <text evidence="1 4">Belongs to the short-chain dehydrogenases/reductases (SDR) family.</text>
</comment>
<dbReference type="KEGG" id="snan:I6N98_15710"/>
<dbReference type="PRINTS" id="PR00081">
    <property type="entry name" value="GDHRDH"/>
</dbReference>
<keyword evidence="2" id="KW-0521">NADP</keyword>
<dbReference type="PROSITE" id="PS00061">
    <property type="entry name" value="ADH_SHORT"/>
    <property type="match status" value="1"/>
</dbReference>
<evidence type="ECO:0000256" key="3">
    <source>
        <dbReference type="ARBA" id="ARBA00023002"/>
    </source>
</evidence>
<accession>A0A7T4QZN7</accession>
<dbReference type="PANTHER" id="PTHR43391:SF14">
    <property type="entry name" value="DEHYDROGENASE_REDUCTASE SDR FAMILY PROTEIN 7-LIKE"/>
    <property type="match status" value="1"/>
</dbReference>
<gene>
    <name evidence="5" type="ORF">I6N98_15710</name>
</gene>
<evidence type="ECO:0000256" key="4">
    <source>
        <dbReference type="RuleBase" id="RU000363"/>
    </source>
</evidence>
<evidence type="ECO:0000256" key="2">
    <source>
        <dbReference type="ARBA" id="ARBA00022857"/>
    </source>
</evidence>
<name>A0A7T4QZN7_9GAMM</name>
<keyword evidence="6" id="KW-1185">Reference proteome</keyword>
<dbReference type="RefSeq" id="WP_198569268.1">
    <property type="nucleotide sequence ID" value="NZ_CP066167.1"/>
</dbReference>
<dbReference type="PRINTS" id="PR00080">
    <property type="entry name" value="SDRFAMILY"/>
</dbReference>
<dbReference type="SUPFAM" id="SSF51735">
    <property type="entry name" value="NAD(P)-binding Rossmann-fold domains"/>
    <property type="match status" value="1"/>
</dbReference>